<dbReference type="Proteomes" id="UP000466345">
    <property type="component" value="Unassembled WGS sequence"/>
</dbReference>
<feature type="signal peptide" evidence="1">
    <location>
        <begin position="1"/>
        <end position="28"/>
    </location>
</feature>
<proteinExistence type="predicted"/>
<organism evidence="2 3">
    <name type="scientific">Streptomyces smaragdinus</name>
    <dbReference type="NCBI Taxonomy" id="2585196"/>
    <lineage>
        <taxon>Bacteria</taxon>
        <taxon>Bacillati</taxon>
        <taxon>Actinomycetota</taxon>
        <taxon>Actinomycetes</taxon>
        <taxon>Kitasatosporales</taxon>
        <taxon>Streptomycetaceae</taxon>
        <taxon>Streptomyces</taxon>
    </lineage>
</organism>
<dbReference type="EMBL" id="WEGJ01000028">
    <property type="protein sequence ID" value="MQY15040.1"/>
    <property type="molecule type" value="Genomic_DNA"/>
</dbReference>
<protein>
    <recommendedName>
        <fullName evidence="4">Metalloprotease</fullName>
    </recommendedName>
</protein>
<evidence type="ECO:0000313" key="2">
    <source>
        <dbReference type="EMBL" id="MQY15040.1"/>
    </source>
</evidence>
<reference evidence="2 3" key="1">
    <citation type="submission" date="2019-10" db="EMBL/GenBank/DDBJ databases">
        <title>Streptomyces smaragdinus sp. nov. and Streptomyces fabii sp. nov., isolated from the gut of fungus growing-termite Macrotermes natalensis.</title>
        <authorList>
            <person name="Schwitalla J."/>
            <person name="Benndorf R."/>
            <person name="Martin K."/>
            <person name="De Beer W."/>
            <person name="Kaster A.-K."/>
            <person name="Vollmers J."/>
            <person name="Poulsen M."/>
            <person name="Beemelmanns C."/>
        </authorList>
    </citation>
    <scope>NUCLEOTIDE SEQUENCE [LARGE SCALE GENOMIC DNA]</scope>
    <source>
        <strain evidence="2 3">RB5</strain>
    </source>
</reference>
<feature type="chain" id="PRO_5029443861" description="Metalloprotease" evidence="1">
    <location>
        <begin position="29"/>
        <end position="418"/>
    </location>
</feature>
<accession>A0A7K0CNI0</accession>
<name>A0A7K0CNI0_9ACTN</name>
<sequence>MKRPLTFLSALTVCAMTALGLSAAPAQAADSAPDAAVIQSSVAAAKAGDLAGIDPSLLRSDDPRTQEAIDTLIAHYKPHTAAADKLAGTIGTEWTELRDAAAESAIDGNDYVCTNTALGAYSDQLLEGLTLTQYLVILLYGVLDIPSYDALVFGDRDAAYSYGTAGQYSNEITHTFRDLRNFWDIESGDIDLMAMKNDTMKDPYKVGRTVAWMQGDTYTDEEYLPVAVAIMALMEPLPQGLDNPIYTFNAFAFTAEGDPDPMIQGIGDALVMGDGILTGMQAVGLDEYAPRAIMSHEFGHHVQFETGVYEDTDLTGPEATRRTELMADAFGTYFLVHARGEALNAERYLGSSQSFYEVGDCSFTSAGHHGTPNQRIAASTWGGDLAADARAQGHILPAVTFGDLFEAQLPALVAPDVS</sequence>
<keyword evidence="1" id="KW-0732">Signal</keyword>
<evidence type="ECO:0008006" key="4">
    <source>
        <dbReference type="Google" id="ProtNLM"/>
    </source>
</evidence>
<dbReference type="RefSeq" id="WP_153455890.1">
    <property type="nucleotide sequence ID" value="NZ_WEGJ01000028.1"/>
</dbReference>
<dbReference type="OrthoDB" id="9152336at2"/>
<dbReference type="AlphaFoldDB" id="A0A7K0CNI0"/>
<evidence type="ECO:0000256" key="1">
    <source>
        <dbReference type="SAM" id="SignalP"/>
    </source>
</evidence>
<evidence type="ECO:0000313" key="3">
    <source>
        <dbReference type="Proteomes" id="UP000466345"/>
    </source>
</evidence>
<keyword evidence="3" id="KW-1185">Reference proteome</keyword>
<gene>
    <name evidence="2" type="ORF">SRB5_52170</name>
</gene>
<comment type="caution">
    <text evidence="2">The sequence shown here is derived from an EMBL/GenBank/DDBJ whole genome shotgun (WGS) entry which is preliminary data.</text>
</comment>